<reference evidence="25" key="2">
    <citation type="submission" date="2025-08" db="UniProtKB">
        <authorList>
            <consortium name="Ensembl"/>
        </authorList>
    </citation>
    <scope>IDENTIFICATION</scope>
</reference>
<feature type="region of interest" description="Disordered" evidence="24">
    <location>
        <begin position="246"/>
        <end position="265"/>
    </location>
</feature>
<dbReference type="GO" id="GO:0071949">
    <property type="term" value="F:FAD binding"/>
    <property type="evidence" value="ECO:0000318"/>
    <property type="project" value="GO_Central"/>
</dbReference>
<evidence type="ECO:0000256" key="13">
    <source>
        <dbReference type="ARBA" id="ARBA00022857"/>
    </source>
</evidence>
<evidence type="ECO:0000256" key="24">
    <source>
        <dbReference type="SAM" id="MobiDB-lite"/>
    </source>
</evidence>
<dbReference type="EC" id="1.16.1.6" evidence="6"/>
<dbReference type="PANTHER" id="PTHR31457">
    <property type="entry name" value="METHYLMALONIC ACIDURIA AND HOMOCYSTINURIA TYPE C PROTEIN"/>
    <property type="match status" value="1"/>
</dbReference>
<keyword evidence="14" id="KW-0560">Oxidoreductase</keyword>
<evidence type="ECO:0000256" key="11">
    <source>
        <dbReference type="ARBA" id="ARBA00022643"/>
    </source>
</evidence>
<comment type="cofactor">
    <cofactor evidence="2">
        <name>FAD</name>
        <dbReference type="ChEBI" id="CHEBI:57692"/>
    </cofactor>
</comment>
<dbReference type="HOGENOM" id="CLU_095722_0_0_1"/>
<evidence type="ECO:0000256" key="5">
    <source>
        <dbReference type="ARBA" id="ARBA00012308"/>
    </source>
</evidence>
<evidence type="ECO:0000256" key="17">
    <source>
        <dbReference type="ARBA" id="ARBA00031313"/>
    </source>
</evidence>
<dbReference type="Pfam" id="PF16690">
    <property type="entry name" value="MMACHC"/>
    <property type="match status" value="1"/>
</dbReference>
<dbReference type="STRING" id="7918.ENSLOCP00000012977"/>
<dbReference type="PANTHER" id="PTHR31457:SF2">
    <property type="entry name" value="CYANOCOBALAMIN REDUCTASE _ ALKYLCOBALAMIN DEALKYLASE"/>
    <property type="match status" value="1"/>
</dbReference>
<comment type="catalytic activity">
    <reaction evidence="20">
        <text>apo-[alkylcobalamin reductase] + methylcob(III)alamin + glutathione = S-methyl glutathione + cob(I)alamin-[alkylcobalamin reductase] + H(+)</text>
        <dbReference type="Rhea" id="RHEA:63132"/>
        <dbReference type="Rhea" id="RHEA-COMP:14730"/>
        <dbReference type="Rhea" id="RHEA-COMP:14731"/>
        <dbReference type="ChEBI" id="CHEBI:15378"/>
        <dbReference type="ChEBI" id="CHEBI:28115"/>
        <dbReference type="ChEBI" id="CHEBI:57925"/>
        <dbReference type="ChEBI" id="CHEBI:60488"/>
        <dbReference type="ChEBI" id="CHEBI:83228"/>
        <dbReference type="ChEBI" id="CHEBI:141467"/>
        <dbReference type="EC" id="2.5.1.151"/>
    </reaction>
    <physiologicalReaction direction="left-to-right" evidence="20">
        <dbReference type="Rhea" id="RHEA:63133"/>
    </physiologicalReaction>
</comment>
<comment type="similarity">
    <text evidence="4">Belongs to the MMACHC family.</text>
</comment>
<evidence type="ECO:0000256" key="14">
    <source>
        <dbReference type="ARBA" id="ARBA00023002"/>
    </source>
</evidence>
<protein>
    <recommendedName>
        <fullName evidence="7">Cyanocobalamin reductase / alkylcobalamin dealkylase</fullName>
        <ecNumber evidence="6">1.16.1.6</ecNumber>
        <ecNumber evidence="5">2.5.1.151</ecNumber>
    </recommendedName>
    <alternativeName>
        <fullName evidence="19">Alkylcobalamin:glutathione S-alkyltransferase</fullName>
    </alternativeName>
    <alternativeName>
        <fullName evidence="18">CblC</fullName>
    </alternativeName>
    <alternativeName>
        <fullName evidence="17">Cyanocobalamin reductase (cyanide-eliminating)</fullName>
    </alternativeName>
    <alternativeName>
        <fullName evidence="16">Methylmalonic aciduria and homocystinuria type C protein</fullName>
    </alternativeName>
</protein>
<evidence type="ECO:0000256" key="21">
    <source>
        <dbReference type="ARBA" id="ARBA00047958"/>
    </source>
</evidence>
<comment type="subcellular location">
    <subcellularLocation>
        <location evidence="3">Cytoplasm</location>
    </subcellularLocation>
</comment>
<evidence type="ECO:0000256" key="9">
    <source>
        <dbReference type="ARBA" id="ARBA00022628"/>
    </source>
</evidence>
<keyword evidence="15" id="KW-0170">Cobalt</keyword>
<dbReference type="FunCoup" id="W5MX68">
    <property type="interactions" value="593"/>
</dbReference>
<evidence type="ECO:0000256" key="3">
    <source>
        <dbReference type="ARBA" id="ARBA00004496"/>
    </source>
</evidence>
<evidence type="ECO:0000313" key="25">
    <source>
        <dbReference type="Ensembl" id="ENSLOCP00000012977.1"/>
    </source>
</evidence>
<dbReference type="GO" id="GO:0009235">
    <property type="term" value="P:cobalamin metabolic process"/>
    <property type="evidence" value="ECO:0000318"/>
    <property type="project" value="GO_Central"/>
</dbReference>
<evidence type="ECO:0000256" key="16">
    <source>
        <dbReference type="ARBA" id="ARBA00031056"/>
    </source>
</evidence>
<keyword evidence="26" id="KW-1185">Reference proteome</keyword>
<keyword evidence="9" id="KW-0846">Cobalamin</keyword>
<dbReference type="Proteomes" id="UP000018468">
    <property type="component" value="Linkage group LG10"/>
</dbReference>
<dbReference type="GO" id="GO:0005737">
    <property type="term" value="C:cytoplasm"/>
    <property type="evidence" value="ECO:0000318"/>
    <property type="project" value="GO_Central"/>
</dbReference>
<sequence length="265" mass="29606">MAESGSNVEIVEGRLREVLTPLGFEVYPLQVGWYNAVLPPSLHLGHPSDTLAAVVLSAPAMFESSFLPFLRSQACGSVRDPIDQCVAHYLPRAVAQCFPGQQVEISYDYEMLPNRKPKFLAQTAAHVAGAAYYYQQRDVADNPWGNKKMFGVCVHPRFGGWFAIRALLVFPGVGAAGLEQRDPPDCVPTREDRIRLLERFNTCWQDWSYRDVVAPAERYSEKQRAYFSARPADRLALLRDWGLLRSEDPGQRASPTPAEPGSHKG</sequence>
<dbReference type="InParanoid" id="W5MX68"/>
<dbReference type="GO" id="GO:0031419">
    <property type="term" value="F:cobalamin binding"/>
    <property type="evidence" value="ECO:0007669"/>
    <property type="project" value="UniProtKB-KW"/>
</dbReference>
<keyword evidence="13" id="KW-0521">NADP</keyword>
<dbReference type="Bgee" id="ENSLOCG00000010596">
    <property type="expression patterns" value="Expressed in ovary and 13 other cell types or tissues"/>
</dbReference>
<keyword evidence="10" id="KW-0285">Flavoprotein</keyword>
<comment type="catalytic activity">
    <reaction evidence="22">
        <text>apo-[alkylcobalamin reductase] + adenosylcob(III)alamin + glutathione = S-adenosylglutathione + cob(I)alamin-[alkylcobalamin reductase] + H(+)</text>
        <dbReference type="Rhea" id="RHEA:63136"/>
        <dbReference type="Rhea" id="RHEA-COMP:14730"/>
        <dbReference type="Rhea" id="RHEA-COMP:14731"/>
        <dbReference type="ChEBI" id="CHEBI:15378"/>
        <dbReference type="ChEBI" id="CHEBI:18408"/>
        <dbReference type="ChEBI" id="CHEBI:57925"/>
        <dbReference type="ChEBI" id="CHEBI:60488"/>
        <dbReference type="ChEBI" id="CHEBI:83228"/>
        <dbReference type="ChEBI" id="CHEBI:146184"/>
        <dbReference type="EC" id="2.5.1.151"/>
    </reaction>
    <physiologicalReaction direction="left-to-right" evidence="22">
        <dbReference type="Rhea" id="RHEA:63137"/>
    </physiologicalReaction>
</comment>
<dbReference type="GeneTree" id="ENSGT00390000003464"/>
<evidence type="ECO:0000256" key="23">
    <source>
        <dbReference type="ARBA" id="ARBA00049505"/>
    </source>
</evidence>
<dbReference type="GO" id="GO:0033787">
    <property type="term" value="F:cyanocobalamin reductase (cyanide-eliminating) (NADP+) activity"/>
    <property type="evidence" value="ECO:0000318"/>
    <property type="project" value="GO_Central"/>
</dbReference>
<evidence type="ECO:0000256" key="2">
    <source>
        <dbReference type="ARBA" id="ARBA00001974"/>
    </source>
</evidence>
<dbReference type="CDD" id="cd12959">
    <property type="entry name" value="MMACHC-like"/>
    <property type="match status" value="1"/>
</dbReference>
<name>W5MX68_LEPOC</name>
<keyword evidence="12" id="KW-0274">FAD</keyword>
<dbReference type="eggNOG" id="KOG4552">
    <property type="taxonomic scope" value="Eukaryota"/>
</dbReference>
<reference evidence="26" key="1">
    <citation type="submission" date="2011-12" db="EMBL/GenBank/DDBJ databases">
        <title>The Draft Genome of Lepisosteus oculatus.</title>
        <authorList>
            <consortium name="The Broad Institute Genome Assembly &amp; Analysis Group"/>
            <consortium name="Computational R&amp;D Group"/>
            <consortium name="and Sequencing Platform"/>
            <person name="Di Palma F."/>
            <person name="Alfoldi J."/>
            <person name="Johnson J."/>
            <person name="Berlin A."/>
            <person name="Gnerre S."/>
            <person name="Jaffe D."/>
            <person name="MacCallum I."/>
            <person name="Young S."/>
            <person name="Walker B.J."/>
            <person name="Lander E.S."/>
            <person name="Lindblad-Toh K."/>
        </authorList>
    </citation>
    <scope>NUCLEOTIDE SEQUENCE [LARGE SCALE GENOMIC DNA]</scope>
</reference>
<evidence type="ECO:0000256" key="18">
    <source>
        <dbReference type="ARBA" id="ARBA00031815"/>
    </source>
</evidence>
<dbReference type="AlphaFoldDB" id="W5MX68"/>
<evidence type="ECO:0000313" key="26">
    <source>
        <dbReference type="Proteomes" id="UP000018468"/>
    </source>
</evidence>
<evidence type="ECO:0000256" key="15">
    <source>
        <dbReference type="ARBA" id="ARBA00023285"/>
    </source>
</evidence>
<dbReference type="InterPro" id="IPR032037">
    <property type="entry name" value="MMACHC"/>
</dbReference>
<keyword evidence="11" id="KW-0288">FMN</keyword>
<evidence type="ECO:0000256" key="10">
    <source>
        <dbReference type="ARBA" id="ARBA00022630"/>
    </source>
</evidence>
<dbReference type="EMBL" id="AHAT01000181">
    <property type="status" value="NOT_ANNOTATED_CDS"/>
    <property type="molecule type" value="Genomic_DNA"/>
</dbReference>
<dbReference type="Ensembl" id="ENSLOCT00000013004.1">
    <property type="protein sequence ID" value="ENSLOCP00000012977.1"/>
    <property type="gene ID" value="ENSLOCG00000010596.1"/>
</dbReference>
<proteinExistence type="inferred from homology"/>
<dbReference type="EC" id="2.5.1.151" evidence="5"/>
<comment type="catalytic activity">
    <reaction evidence="21">
        <text>2 cob(II)alamin-[cyanocobalamin reductase] + 2 hydrogen cyanide + NADP(+) = 2 cyanocob(III)alamin + 2 apo-[cyanocobalamin reductase] + NADPH + H(+)</text>
        <dbReference type="Rhea" id="RHEA:16113"/>
        <dbReference type="Rhea" id="RHEA-COMP:14717"/>
        <dbReference type="Rhea" id="RHEA-COMP:14718"/>
        <dbReference type="ChEBI" id="CHEBI:15378"/>
        <dbReference type="ChEBI" id="CHEBI:16304"/>
        <dbReference type="ChEBI" id="CHEBI:17439"/>
        <dbReference type="ChEBI" id="CHEBI:18407"/>
        <dbReference type="ChEBI" id="CHEBI:57783"/>
        <dbReference type="ChEBI" id="CHEBI:58349"/>
        <dbReference type="ChEBI" id="CHEBI:83228"/>
        <dbReference type="EC" id="1.16.1.6"/>
    </reaction>
    <physiologicalReaction direction="right-to-left" evidence="21">
        <dbReference type="Rhea" id="RHEA:16115"/>
    </physiologicalReaction>
</comment>
<accession>W5MX68</accession>
<comment type="cofactor">
    <cofactor evidence="1">
        <name>FMN</name>
        <dbReference type="ChEBI" id="CHEBI:58210"/>
    </cofactor>
</comment>
<evidence type="ECO:0000256" key="4">
    <source>
        <dbReference type="ARBA" id="ARBA00007762"/>
    </source>
</evidence>
<evidence type="ECO:0000256" key="20">
    <source>
        <dbReference type="ARBA" id="ARBA00047294"/>
    </source>
</evidence>
<keyword evidence="8" id="KW-0963">Cytoplasm</keyword>
<evidence type="ECO:0000256" key="19">
    <source>
        <dbReference type="ARBA" id="ARBA00032650"/>
    </source>
</evidence>
<comment type="catalytic activity">
    <reaction evidence="23">
        <text>apo-[alkylcobalamin reductase] + an R-cob(III)alamin + glutathione = cob(I)alamin-[alkylcobalamin reductase] + an S-substituted glutathione + H(+)</text>
        <dbReference type="Rhea" id="RHEA:40719"/>
        <dbReference type="Rhea" id="RHEA-COMP:14730"/>
        <dbReference type="Rhea" id="RHEA-COMP:14731"/>
        <dbReference type="ChEBI" id="CHEBI:15378"/>
        <dbReference type="ChEBI" id="CHEBI:57925"/>
        <dbReference type="ChEBI" id="CHEBI:60488"/>
        <dbReference type="ChEBI" id="CHEBI:83228"/>
        <dbReference type="ChEBI" id="CHEBI:90779"/>
        <dbReference type="ChEBI" id="CHEBI:140785"/>
        <dbReference type="EC" id="2.5.1.151"/>
    </reaction>
    <physiologicalReaction direction="left-to-right" evidence="23">
        <dbReference type="Rhea" id="RHEA:40720"/>
    </physiologicalReaction>
</comment>
<evidence type="ECO:0000256" key="22">
    <source>
        <dbReference type="ARBA" id="ARBA00048537"/>
    </source>
</evidence>
<evidence type="ECO:0000256" key="6">
    <source>
        <dbReference type="ARBA" id="ARBA00012666"/>
    </source>
</evidence>
<evidence type="ECO:0000256" key="1">
    <source>
        <dbReference type="ARBA" id="ARBA00001917"/>
    </source>
</evidence>
<dbReference type="OMA" id="FQVGWYN"/>
<dbReference type="GO" id="GO:0032451">
    <property type="term" value="F:demethylase activity"/>
    <property type="evidence" value="ECO:0000318"/>
    <property type="project" value="GO_Central"/>
</dbReference>
<evidence type="ECO:0000256" key="12">
    <source>
        <dbReference type="ARBA" id="ARBA00022827"/>
    </source>
</evidence>
<organism evidence="25 26">
    <name type="scientific">Lepisosteus oculatus</name>
    <name type="common">Spotted gar</name>
    <dbReference type="NCBI Taxonomy" id="7918"/>
    <lineage>
        <taxon>Eukaryota</taxon>
        <taxon>Metazoa</taxon>
        <taxon>Chordata</taxon>
        <taxon>Craniata</taxon>
        <taxon>Vertebrata</taxon>
        <taxon>Euteleostomi</taxon>
        <taxon>Actinopterygii</taxon>
        <taxon>Neopterygii</taxon>
        <taxon>Holostei</taxon>
        <taxon>Semionotiformes</taxon>
        <taxon>Lepisosteidae</taxon>
        <taxon>Lepisosteus</taxon>
    </lineage>
</organism>
<reference evidence="25" key="3">
    <citation type="submission" date="2025-09" db="UniProtKB">
        <authorList>
            <consortium name="Ensembl"/>
        </authorList>
    </citation>
    <scope>IDENTIFICATION</scope>
</reference>
<evidence type="ECO:0000256" key="7">
    <source>
        <dbReference type="ARBA" id="ARBA00014027"/>
    </source>
</evidence>
<evidence type="ECO:0000256" key="8">
    <source>
        <dbReference type="ARBA" id="ARBA00022490"/>
    </source>
</evidence>